<accession>A0A5N7CBQ2</accession>
<name>A0A5N7CBQ2_PETAA</name>
<protein>
    <submittedName>
        <fullName evidence="1">Uncharacterized protein</fullName>
    </submittedName>
</protein>
<organism evidence="1">
    <name type="scientific">Petromyces alliaceus</name>
    <name type="common">Aspergillus alliaceus</name>
    <dbReference type="NCBI Taxonomy" id="209559"/>
    <lineage>
        <taxon>Eukaryota</taxon>
        <taxon>Fungi</taxon>
        <taxon>Dikarya</taxon>
        <taxon>Ascomycota</taxon>
        <taxon>Pezizomycotina</taxon>
        <taxon>Eurotiomycetes</taxon>
        <taxon>Eurotiomycetidae</taxon>
        <taxon>Eurotiales</taxon>
        <taxon>Aspergillaceae</taxon>
        <taxon>Aspergillus</taxon>
        <taxon>Aspergillus subgen. Circumdati</taxon>
    </lineage>
</organism>
<gene>
    <name evidence="1" type="ORF">BDV23DRAFT_193115</name>
</gene>
<sequence>MELSDDTPLTREQFNEEVKRLGPEALLQPHIRTVTRAQMESDGTIPETEEYAAATEALKRGVTMFVGRSDANARVAGKREATVKIEPRQFICWKESAGEVASHRTAEFGSVSTGTRRDFPRNPPLYQGTFRKALAGTVICWEADHSSSEWYNKLIQGMRDTAEMAKLFAIDVGHDALNQLVGILPGAGDYSDLVFWIENIATLIAALLEWLRNKDDKVCEHNIGYSVDWFVDR</sequence>
<dbReference type="AlphaFoldDB" id="A0A5N7CBQ2"/>
<dbReference type="Proteomes" id="UP000326877">
    <property type="component" value="Unassembled WGS sequence"/>
</dbReference>
<dbReference type="OrthoDB" id="4417028at2759"/>
<proteinExistence type="predicted"/>
<evidence type="ECO:0000313" key="1">
    <source>
        <dbReference type="EMBL" id="KAE8391572.1"/>
    </source>
</evidence>
<reference evidence="1" key="1">
    <citation type="submission" date="2019-04" db="EMBL/GenBank/DDBJ databases">
        <title>Friends and foes A comparative genomics studyof 23 Aspergillus species from section Flavi.</title>
        <authorList>
            <consortium name="DOE Joint Genome Institute"/>
            <person name="Kjaerbolling I."/>
            <person name="Vesth T."/>
            <person name="Frisvad J.C."/>
            <person name="Nybo J.L."/>
            <person name="Theobald S."/>
            <person name="Kildgaard S."/>
            <person name="Isbrandt T."/>
            <person name="Kuo A."/>
            <person name="Sato A."/>
            <person name="Lyhne E.K."/>
            <person name="Kogle M.E."/>
            <person name="Wiebenga A."/>
            <person name="Kun R.S."/>
            <person name="Lubbers R.J."/>
            <person name="Makela M.R."/>
            <person name="Barry K."/>
            <person name="Chovatia M."/>
            <person name="Clum A."/>
            <person name="Daum C."/>
            <person name="Haridas S."/>
            <person name="He G."/>
            <person name="LaButti K."/>
            <person name="Lipzen A."/>
            <person name="Mondo S."/>
            <person name="Riley R."/>
            <person name="Salamov A."/>
            <person name="Simmons B.A."/>
            <person name="Magnuson J.K."/>
            <person name="Henrissat B."/>
            <person name="Mortensen U.H."/>
            <person name="Larsen T.O."/>
            <person name="Devries R.P."/>
            <person name="Grigoriev I.V."/>
            <person name="Machida M."/>
            <person name="Baker S.E."/>
            <person name="Andersen M.R."/>
        </authorList>
    </citation>
    <scope>NUCLEOTIDE SEQUENCE [LARGE SCALE GENOMIC DNA]</scope>
    <source>
        <strain evidence="1">IBT 14317</strain>
    </source>
</reference>
<dbReference type="EMBL" id="ML735244">
    <property type="protein sequence ID" value="KAE8391572.1"/>
    <property type="molecule type" value="Genomic_DNA"/>
</dbReference>